<name>A0A246WLF4_9BURK</name>
<sequence length="164" mass="18394">MTHLEALRTDLPDLRLHALIDGLLYHRNASHAPLPGQPGVLSLLAGTIDDMLSEAGPWLIDPQHATPELWSAIGRLEAKAPAVTWIISPMAIDALGAMLGDRLNLRLPDDRIAMLRFWDPRVLATLGRDLNETQRREFFGDIVEWHLLLDGRRVHIARHHADAH</sequence>
<evidence type="ECO:0000259" key="1">
    <source>
        <dbReference type="Pfam" id="PF13503"/>
    </source>
</evidence>
<protein>
    <recommendedName>
        <fullName evidence="1">DUF4123 domain-containing protein</fullName>
    </recommendedName>
</protein>
<proteinExistence type="predicted"/>
<dbReference type="Proteomes" id="UP000197596">
    <property type="component" value="Unassembled WGS sequence"/>
</dbReference>
<dbReference type="AlphaFoldDB" id="A0A246WLF4"/>
<gene>
    <name evidence="2" type="ORF">CEJ42_20800</name>
</gene>
<comment type="caution">
    <text evidence="2">The sequence shown here is derived from an EMBL/GenBank/DDBJ whole genome shotgun (WGS) entry which is preliminary data.</text>
</comment>
<dbReference type="EMBL" id="NJGU01000013">
    <property type="protein sequence ID" value="OWY27164.1"/>
    <property type="molecule type" value="Genomic_DNA"/>
</dbReference>
<accession>A0A246WLF4</accession>
<feature type="domain" description="DUF4123" evidence="1">
    <location>
        <begin position="18"/>
        <end position="136"/>
    </location>
</feature>
<reference evidence="2 3" key="1">
    <citation type="submission" date="2017-06" db="EMBL/GenBank/DDBJ databases">
        <title>Herbaspirillum phytohormonus sp. nov., isolated from the root nodule of Robinia pseudoacacia in lead-zinc mine.</title>
        <authorList>
            <person name="Fan M."/>
            <person name="Lin Y."/>
        </authorList>
    </citation>
    <scope>NUCLEOTIDE SEQUENCE [LARGE SCALE GENOMIC DNA]</scope>
    <source>
        <strain evidence="2 3">HZ10</strain>
    </source>
</reference>
<organism evidence="2 3">
    <name type="scientific">Herbaspirillum robiniae</name>
    <dbReference type="NCBI Taxonomy" id="2014887"/>
    <lineage>
        <taxon>Bacteria</taxon>
        <taxon>Pseudomonadati</taxon>
        <taxon>Pseudomonadota</taxon>
        <taxon>Betaproteobacteria</taxon>
        <taxon>Burkholderiales</taxon>
        <taxon>Oxalobacteraceae</taxon>
        <taxon>Herbaspirillum</taxon>
    </lineage>
</organism>
<evidence type="ECO:0000313" key="2">
    <source>
        <dbReference type="EMBL" id="OWY27164.1"/>
    </source>
</evidence>
<evidence type="ECO:0000313" key="3">
    <source>
        <dbReference type="Proteomes" id="UP000197596"/>
    </source>
</evidence>
<dbReference type="InterPro" id="IPR025391">
    <property type="entry name" value="DUF4123"/>
</dbReference>
<dbReference type="Pfam" id="PF13503">
    <property type="entry name" value="DUF4123"/>
    <property type="match status" value="1"/>
</dbReference>